<dbReference type="SUPFAM" id="SSF52540">
    <property type="entry name" value="P-loop containing nucleoside triphosphate hydrolases"/>
    <property type="match status" value="1"/>
</dbReference>
<keyword evidence="8 9" id="KW-0472">Membrane</keyword>
<keyword evidence="7 9" id="KW-1133">Transmembrane helix</keyword>
<dbReference type="PROSITE" id="PS00211">
    <property type="entry name" value="ABC_TRANSPORTER_1"/>
    <property type="match status" value="1"/>
</dbReference>
<gene>
    <name evidence="12" type="ordered locus">Npun_AF081</name>
</gene>
<evidence type="ECO:0000256" key="9">
    <source>
        <dbReference type="SAM" id="Phobius"/>
    </source>
</evidence>
<dbReference type="InterPro" id="IPR011527">
    <property type="entry name" value="ABC1_TM_dom"/>
</dbReference>
<keyword evidence="12" id="KW-0614">Plasmid</keyword>
<dbReference type="SUPFAM" id="SSF90123">
    <property type="entry name" value="ABC transporter transmembrane region"/>
    <property type="match status" value="1"/>
</dbReference>
<reference evidence="13" key="1">
    <citation type="submission" date="2008-04" db="EMBL/GenBank/DDBJ databases">
        <title>Complete sequence of plasmid 1 of Nostoc punctiforme ATCC 29133.</title>
        <authorList>
            <consortium name="US DOE Joint Genome Institute"/>
            <person name="Copeland A."/>
            <person name="Lucas S."/>
            <person name="Lapidus A."/>
            <person name="Glavina del Rio T."/>
            <person name="Dalin E."/>
            <person name="Tice H."/>
            <person name="Pitluck S."/>
            <person name="Chain P."/>
            <person name="Malfatti S."/>
            <person name="Shin M."/>
            <person name="Vergez L."/>
            <person name="Schmutz J."/>
            <person name="Larimer F."/>
            <person name="Land M."/>
            <person name="Hauser L."/>
            <person name="Kyrpides N."/>
            <person name="Kim E."/>
            <person name="Meeks J.C."/>
            <person name="Elhai J."/>
            <person name="Campbell E.L."/>
            <person name="Thiel T."/>
            <person name="Longmire J."/>
            <person name="Potts M."/>
            <person name="Atlas R."/>
        </authorList>
    </citation>
    <scope>NUCLEOTIDE SEQUENCE [LARGE SCALE GENOMIC DNA]</scope>
    <source>
        <strain evidence="13">ATCC 29133 / PCC 73102</strain>
        <plasmid evidence="13">Plasmid pNPUN01</plasmid>
    </source>
</reference>
<dbReference type="Gene3D" id="3.40.50.300">
    <property type="entry name" value="P-loop containing nucleotide triphosphate hydrolases"/>
    <property type="match status" value="1"/>
</dbReference>
<proteinExistence type="predicted"/>
<dbReference type="InterPro" id="IPR027417">
    <property type="entry name" value="P-loop_NTPase"/>
</dbReference>
<dbReference type="GO" id="GO:0034040">
    <property type="term" value="F:ATPase-coupled lipid transmembrane transporter activity"/>
    <property type="evidence" value="ECO:0007669"/>
    <property type="project" value="TreeGrafter"/>
</dbReference>
<evidence type="ECO:0000313" key="12">
    <source>
        <dbReference type="EMBL" id="ACC84963.1"/>
    </source>
</evidence>
<dbReference type="HOGENOM" id="CLU_000604_95_5_3"/>
<dbReference type="GO" id="GO:0140359">
    <property type="term" value="F:ABC-type transporter activity"/>
    <property type="evidence" value="ECO:0007669"/>
    <property type="project" value="InterPro"/>
</dbReference>
<evidence type="ECO:0000256" key="8">
    <source>
        <dbReference type="ARBA" id="ARBA00023136"/>
    </source>
</evidence>
<dbReference type="Proteomes" id="UP000001191">
    <property type="component" value="Plasmid pNPUN01"/>
</dbReference>
<dbReference type="KEGG" id="npu:Npun_AF081"/>
<dbReference type="GO" id="GO:0016887">
    <property type="term" value="F:ATP hydrolysis activity"/>
    <property type="evidence" value="ECO:0007669"/>
    <property type="project" value="InterPro"/>
</dbReference>
<dbReference type="EnsemblBacteria" id="ACC84963">
    <property type="protein sequence ID" value="ACC84963"/>
    <property type="gene ID" value="Npun_AF081"/>
</dbReference>
<evidence type="ECO:0000256" key="4">
    <source>
        <dbReference type="ARBA" id="ARBA00022692"/>
    </source>
</evidence>
<keyword evidence="4 9" id="KW-0812">Transmembrane</keyword>
<accession>B2JAK9</accession>
<dbReference type="EC" id="3.6.3.27" evidence="12"/>
<dbReference type="InterPro" id="IPR003593">
    <property type="entry name" value="AAA+_ATPase"/>
</dbReference>
<dbReference type="InterPro" id="IPR036640">
    <property type="entry name" value="ABC1_TM_sf"/>
</dbReference>
<dbReference type="Pfam" id="PF00005">
    <property type="entry name" value="ABC_tran"/>
    <property type="match status" value="1"/>
</dbReference>
<feature type="transmembrane region" description="Helical" evidence="9">
    <location>
        <begin position="628"/>
        <end position="649"/>
    </location>
</feature>
<dbReference type="FunFam" id="3.40.50.300:FF:000299">
    <property type="entry name" value="ABC transporter ATP-binding protein/permease"/>
    <property type="match status" value="1"/>
</dbReference>
<dbReference type="RefSeq" id="WP_012412984.1">
    <property type="nucleotide sequence ID" value="NC_010631.1"/>
</dbReference>
<dbReference type="EMBL" id="CP001038">
    <property type="protein sequence ID" value="ACC84963.1"/>
    <property type="molecule type" value="Genomic_DNA"/>
</dbReference>
<feature type="domain" description="ABC transmembrane type-1" evidence="11">
    <location>
        <begin position="407"/>
        <end position="696"/>
    </location>
</feature>
<feature type="transmembrane region" description="Helical" evidence="9">
    <location>
        <begin position="522"/>
        <end position="541"/>
    </location>
</feature>
<feature type="transmembrane region" description="Helical" evidence="9">
    <location>
        <begin position="406"/>
        <end position="430"/>
    </location>
</feature>
<dbReference type="OrthoDB" id="9771903at2"/>
<evidence type="ECO:0000259" key="10">
    <source>
        <dbReference type="PROSITE" id="PS50893"/>
    </source>
</evidence>
<evidence type="ECO:0000256" key="3">
    <source>
        <dbReference type="ARBA" id="ARBA00022475"/>
    </source>
</evidence>
<feature type="domain" description="ABC transporter" evidence="10">
    <location>
        <begin position="728"/>
        <end position="960"/>
    </location>
</feature>
<evidence type="ECO:0000256" key="5">
    <source>
        <dbReference type="ARBA" id="ARBA00022741"/>
    </source>
</evidence>
<evidence type="ECO:0000313" key="13">
    <source>
        <dbReference type="Proteomes" id="UP000001191"/>
    </source>
</evidence>
<keyword evidence="3" id="KW-1003">Cell membrane</keyword>
<dbReference type="InterPro" id="IPR022515">
    <property type="entry name" value="NHPM_micro_ABC2"/>
</dbReference>
<comment type="subcellular location">
    <subcellularLocation>
        <location evidence="1">Cell membrane</location>
        <topology evidence="1">Multi-pass membrane protein</topology>
    </subcellularLocation>
</comment>
<dbReference type="PROSITE" id="PS50929">
    <property type="entry name" value="ABC_TM1F"/>
    <property type="match status" value="1"/>
</dbReference>
<geneLocation type="plasmid" evidence="12 13">
    <name>pNPUN01</name>
</geneLocation>
<dbReference type="GO" id="GO:0005886">
    <property type="term" value="C:plasma membrane"/>
    <property type="evidence" value="ECO:0007669"/>
    <property type="project" value="UniProtKB-SubCell"/>
</dbReference>
<dbReference type="InterPro" id="IPR003439">
    <property type="entry name" value="ABC_transporter-like_ATP-bd"/>
</dbReference>
<dbReference type="Gene3D" id="1.20.1560.10">
    <property type="entry name" value="ABC transporter type 1, transmembrane domain"/>
    <property type="match status" value="1"/>
</dbReference>
<evidence type="ECO:0000256" key="2">
    <source>
        <dbReference type="ARBA" id="ARBA00022448"/>
    </source>
</evidence>
<evidence type="ECO:0000259" key="11">
    <source>
        <dbReference type="PROSITE" id="PS50929"/>
    </source>
</evidence>
<dbReference type="PhylomeDB" id="B2JAK9"/>
<dbReference type="InterPro" id="IPR039421">
    <property type="entry name" value="Type_1_exporter"/>
</dbReference>
<feature type="transmembrane region" description="Helical" evidence="9">
    <location>
        <begin position="547"/>
        <end position="568"/>
    </location>
</feature>
<dbReference type="NCBIfam" id="TIGR03797">
    <property type="entry name" value="NHLM_micro_ABC2"/>
    <property type="match status" value="1"/>
</dbReference>
<evidence type="ECO:0000256" key="6">
    <source>
        <dbReference type="ARBA" id="ARBA00022840"/>
    </source>
</evidence>
<dbReference type="GO" id="GO:0005524">
    <property type="term" value="F:ATP binding"/>
    <property type="evidence" value="ECO:0007669"/>
    <property type="project" value="UniProtKB-KW"/>
</dbReference>
<sequence length="964" mass="106117">MLEQVYIFNSNEPILLNNPSKIWVVEDGSVGLFAVKVNNSVVEGDRCFLCQINQGEALFGTEHTSSNQDCQMLAVPMGETKFIQVNQELFCKLIANADQQAIAWVENWLHKLGTRLYPVAIPMMSVRAGGKPLVVLHNGQTFQAEVGCITWVEIQQGTVRFLGFEELTLTETAAIFPLSSSMWLEAVEEVHLTIAPTAKLLNLDSLLAGLALVHSQLLYGIYLLGEEEAKAELQRLSDRQHLNRRVTQEALTELASTLNSQNQSFVPEGEPLLVTAGAVGKAMGIKIFPPASSENLQQLQEPLEAIALASRIRIRRVIFQDKWWEKDCGPLLAYTQQTNQPVALLPVSATQYEILDPVQRTRMKVDQHIAATLAPFAYMFYRSLPDRALKIWDLLQFALKGRQQDILVILFTGIAVTLLGMLTPIATGVIMGNAIPDSDKKLLWQVGLVLLVAALGAALFQLAQGLTILRMETAVDVSTQAAVWDRLLKEPVAFFRQYTTGDLLSRVSSISTIRRQLSGRTLINLISSSFALFYLGLLFYYNAKLAIVAVIVAIITVAVTTVSGLLLLHQVRPLLELRGNIFGQTVQLINGISKLRVAGAEERAFGAWSKNYSQQVKLELSTQRVEDAVVVFNSVIPVLTSAVLFWVAASLLGEAQTSTSAGAGLTLGAFLAFNTAFGNFSQGTTELSNTLTETLQVIPQWKRTQPILQTLPEVNLRKTHPGKLIGKIFIDNINFRYDCDASLTLDKVSIQAEPGEFIAITGTSGSGKSTLFRLLLGFETPEAGTIYYDGHDLSRLDVEAVRRQMGVVLQNGQVLSASIFDNITCGARMTLDEAWEAAYLAGLAEDIAKMPMSLHTVVSEGGSNLSGGQRQRLLIARALALKPRILLLDEATSALDNTTQEIVSQNLEQQKVTRIVIAHRLSTIRNAHRIYVLKAGRIVQQGNFEELAAVEGLFAQLMRRQMMY</sequence>
<organism evidence="12 13">
    <name type="scientific">Nostoc punctiforme (strain ATCC 29133 / PCC 73102)</name>
    <dbReference type="NCBI Taxonomy" id="63737"/>
    <lineage>
        <taxon>Bacteria</taxon>
        <taxon>Bacillati</taxon>
        <taxon>Cyanobacteriota</taxon>
        <taxon>Cyanophyceae</taxon>
        <taxon>Nostocales</taxon>
        <taxon>Nostocaceae</taxon>
        <taxon>Nostoc</taxon>
    </lineage>
</organism>
<protein>
    <submittedName>
        <fullName evidence="12">ABC transporter related</fullName>
        <ecNumber evidence="12">3.6.3.27</ecNumber>
    </submittedName>
</protein>
<dbReference type="PANTHER" id="PTHR24221">
    <property type="entry name" value="ATP-BINDING CASSETTE SUB-FAMILY B"/>
    <property type="match status" value="1"/>
</dbReference>
<feature type="transmembrane region" description="Helical" evidence="9">
    <location>
        <begin position="442"/>
        <end position="463"/>
    </location>
</feature>
<dbReference type="Pfam" id="PF00664">
    <property type="entry name" value="ABC_membrane"/>
    <property type="match status" value="1"/>
</dbReference>
<evidence type="ECO:0000256" key="1">
    <source>
        <dbReference type="ARBA" id="ARBA00004651"/>
    </source>
</evidence>
<dbReference type="PANTHER" id="PTHR24221:SF654">
    <property type="entry name" value="ATP-BINDING CASSETTE SUB-FAMILY B MEMBER 6"/>
    <property type="match status" value="1"/>
</dbReference>
<dbReference type="AlphaFoldDB" id="B2JAK9"/>
<keyword evidence="5" id="KW-0547">Nucleotide-binding</keyword>
<keyword evidence="13" id="KW-1185">Reference proteome</keyword>
<keyword evidence="6" id="KW-0067">ATP-binding</keyword>
<evidence type="ECO:0000256" key="7">
    <source>
        <dbReference type="ARBA" id="ARBA00022989"/>
    </source>
</evidence>
<keyword evidence="12" id="KW-0378">Hydrolase</keyword>
<feature type="transmembrane region" description="Helical" evidence="9">
    <location>
        <begin position="661"/>
        <end position="680"/>
    </location>
</feature>
<dbReference type="PROSITE" id="PS50893">
    <property type="entry name" value="ABC_TRANSPORTER_2"/>
    <property type="match status" value="1"/>
</dbReference>
<keyword evidence="2" id="KW-0813">Transport</keyword>
<name>B2JAK9_NOSP7</name>
<dbReference type="SMART" id="SM00382">
    <property type="entry name" value="AAA"/>
    <property type="match status" value="1"/>
</dbReference>
<dbReference type="InterPro" id="IPR017871">
    <property type="entry name" value="ABC_transporter-like_CS"/>
</dbReference>